<keyword evidence="3" id="KW-1185">Reference proteome</keyword>
<dbReference type="SUPFAM" id="SSF53474">
    <property type="entry name" value="alpha/beta-Hydrolases"/>
    <property type="match status" value="1"/>
</dbReference>
<dbReference type="Pfam" id="PF00561">
    <property type="entry name" value="Abhydrolase_1"/>
    <property type="match status" value="1"/>
</dbReference>
<proteinExistence type="predicted"/>
<organism evidence="2 3">
    <name type="scientific">Zobellia barbeyronii</name>
    <dbReference type="NCBI Taxonomy" id="2748009"/>
    <lineage>
        <taxon>Bacteria</taxon>
        <taxon>Pseudomonadati</taxon>
        <taxon>Bacteroidota</taxon>
        <taxon>Flavobacteriia</taxon>
        <taxon>Flavobacteriales</taxon>
        <taxon>Flavobacteriaceae</taxon>
        <taxon>Zobellia</taxon>
    </lineage>
</organism>
<name>A0ABS5WCS2_9FLAO</name>
<dbReference type="PANTHER" id="PTHR43798:SF33">
    <property type="entry name" value="HYDROLASE, PUTATIVE (AFU_ORTHOLOGUE AFUA_2G14860)-RELATED"/>
    <property type="match status" value="1"/>
</dbReference>
<reference evidence="2 3" key="1">
    <citation type="submission" date="2020-06" db="EMBL/GenBank/DDBJ databases">
        <authorList>
            <person name="Isaeva M.P."/>
            <person name="Chernysheva N.Y."/>
        </authorList>
    </citation>
    <scope>NUCLEOTIDE SEQUENCE [LARGE SCALE GENOMIC DNA]</scope>
    <source>
        <strain evidence="2 3">KMM 6746</strain>
    </source>
</reference>
<gene>
    <name evidence="2" type="ORF">HW347_07165</name>
</gene>
<sequence length="266" mass="30262">MSIYRSAMHIFFVAVLFMFITSSWGQTEFFNSFDDTKIAYTDEGKGDAVLLIHGFINTKESWKNTSLKEDLLAEGFRVVALDLRGNGESEKPQTEEAYSFDAEVMDIMFLMQYLRLKKYMAVGYSRGSIVLAKLLLKDKRVKKAVLGGMGIDFTDYRWPRKIKFMNAFNGKATEETKEAVDYAKSINADFRSLYLQQRFQPNTRKSHLAYVQAKVLVIAGNEDLDNGSPEKLHKAIPKSEFVIVEGDHNGTYKTKAFSEAVVSFLD</sequence>
<protein>
    <submittedName>
        <fullName evidence="2">Alpha/beta fold hydrolase</fullName>
    </submittedName>
</protein>
<dbReference type="RefSeq" id="WP_214611212.1">
    <property type="nucleotide sequence ID" value="NZ_JACATN010000002.1"/>
</dbReference>
<evidence type="ECO:0000313" key="3">
    <source>
        <dbReference type="Proteomes" id="UP000740413"/>
    </source>
</evidence>
<comment type="caution">
    <text evidence="2">The sequence shown here is derived from an EMBL/GenBank/DDBJ whole genome shotgun (WGS) entry which is preliminary data.</text>
</comment>
<dbReference type="Proteomes" id="UP000740413">
    <property type="component" value="Unassembled WGS sequence"/>
</dbReference>
<feature type="domain" description="AB hydrolase-1" evidence="1">
    <location>
        <begin position="48"/>
        <end position="147"/>
    </location>
</feature>
<dbReference type="InterPro" id="IPR050266">
    <property type="entry name" value="AB_hydrolase_sf"/>
</dbReference>
<keyword evidence="2" id="KW-0378">Hydrolase</keyword>
<dbReference type="EMBL" id="JACATN010000002">
    <property type="protein sequence ID" value="MBT2161039.1"/>
    <property type="molecule type" value="Genomic_DNA"/>
</dbReference>
<evidence type="ECO:0000259" key="1">
    <source>
        <dbReference type="Pfam" id="PF00561"/>
    </source>
</evidence>
<dbReference type="InterPro" id="IPR000073">
    <property type="entry name" value="AB_hydrolase_1"/>
</dbReference>
<evidence type="ECO:0000313" key="2">
    <source>
        <dbReference type="EMBL" id="MBT2161039.1"/>
    </source>
</evidence>
<dbReference type="InterPro" id="IPR029058">
    <property type="entry name" value="AB_hydrolase_fold"/>
</dbReference>
<dbReference type="PANTHER" id="PTHR43798">
    <property type="entry name" value="MONOACYLGLYCEROL LIPASE"/>
    <property type="match status" value="1"/>
</dbReference>
<dbReference type="Gene3D" id="3.40.50.1820">
    <property type="entry name" value="alpha/beta hydrolase"/>
    <property type="match status" value="1"/>
</dbReference>
<reference evidence="3" key="2">
    <citation type="submission" date="2023-07" db="EMBL/GenBank/DDBJ databases">
        <title>Zobellia barbeyronii sp. nov., a new marine flavobacterium, isolated from green and red algae.</title>
        <authorList>
            <person name="Nedashkovskaya O.I."/>
            <person name="Otstavnykh N."/>
            <person name="Zhukova N."/>
            <person name="Guzev K."/>
            <person name="Chausova V."/>
            <person name="Tekutyeva L."/>
            <person name="Mikhailov V."/>
            <person name="Isaeva M."/>
        </authorList>
    </citation>
    <scope>NUCLEOTIDE SEQUENCE [LARGE SCALE GENOMIC DNA]</scope>
    <source>
        <strain evidence="3">KMM 6746</strain>
    </source>
</reference>
<accession>A0ABS5WCS2</accession>
<dbReference type="GO" id="GO:0016787">
    <property type="term" value="F:hydrolase activity"/>
    <property type="evidence" value="ECO:0007669"/>
    <property type="project" value="UniProtKB-KW"/>
</dbReference>